<comment type="subcellular location">
    <subcellularLocation>
        <location evidence="1">Mitochondrion</location>
    </subcellularLocation>
</comment>
<evidence type="ECO:0000313" key="8">
    <source>
        <dbReference type="Proteomes" id="UP000316270"/>
    </source>
</evidence>
<dbReference type="InterPro" id="IPR052405">
    <property type="entry name" value="Mito_Transl_Release_Factor"/>
</dbReference>
<dbReference type="SUPFAM" id="SSF75620">
    <property type="entry name" value="Release factor"/>
    <property type="match status" value="1"/>
</dbReference>
<sequence>MPNIQKQNKTASAVQLKHLPTGLVVKCQATRSRDQNRKTARKILAEKLEVLELGEGSRTMIKAREVARKKASKRKKSARKYRKDGEEGGEEVEGGSDVAEDVVARGGELRTSGRENEVGEKRIFGDKKDMPP</sequence>
<evidence type="ECO:0000256" key="5">
    <source>
        <dbReference type="SAM" id="MobiDB-lite"/>
    </source>
</evidence>
<keyword evidence="8" id="KW-1185">Reference proteome</keyword>
<gene>
    <name evidence="7" type="ORF">FKW77_001253</name>
</gene>
<dbReference type="GO" id="GO:0005739">
    <property type="term" value="C:mitochondrion"/>
    <property type="evidence" value="ECO:0007669"/>
    <property type="project" value="UniProtKB-SubCell"/>
</dbReference>
<feature type="compositionally biased region" description="Basic residues" evidence="5">
    <location>
        <begin position="69"/>
        <end position="82"/>
    </location>
</feature>
<dbReference type="InterPro" id="IPR045853">
    <property type="entry name" value="Pep_chain_release_fac_I_sf"/>
</dbReference>
<feature type="region of interest" description="Disordered" evidence="5">
    <location>
        <begin position="64"/>
        <end position="132"/>
    </location>
</feature>
<feature type="compositionally biased region" description="Acidic residues" evidence="5">
    <location>
        <begin position="87"/>
        <end position="100"/>
    </location>
</feature>
<protein>
    <recommendedName>
        <fullName evidence="6">Prokaryotic-type class I peptide chain release factors domain-containing protein</fullName>
    </recommendedName>
</protein>
<proteinExistence type="inferred from homology"/>
<dbReference type="PANTHER" id="PTHR46203:SF1">
    <property type="entry name" value="MITOCHONDRIAL TRANSLATION RELEASE FACTOR IN RESCUE"/>
    <property type="match status" value="1"/>
</dbReference>
<feature type="domain" description="Prokaryotic-type class I peptide chain release factors" evidence="6">
    <location>
        <begin position="5"/>
        <end position="83"/>
    </location>
</feature>
<dbReference type="EMBL" id="CP042200">
    <property type="protein sequence ID" value="QDS76732.1"/>
    <property type="molecule type" value="Genomic_DNA"/>
</dbReference>
<dbReference type="InterPro" id="IPR000352">
    <property type="entry name" value="Pep_chain_release_fac_I"/>
</dbReference>
<evidence type="ECO:0000256" key="4">
    <source>
        <dbReference type="ARBA" id="ARBA00023128"/>
    </source>
</evidence>
<dbReference type="STRING" id="50376.A0A517LM65"/>
<evidence type="ECO:0000313" key="7">
    <source>
        <dbReference type="EMBL" id="QDS76732.1"/>
    </source>
</evidence>
<accession>A0A517LM65</accession>
<dbReference type="GO" id="GO:0003747">
    <property type="term" value="F:translation release factor activity"/>
    <property type="evidence" value="ECO:0007669"/>
    <property type="project" value="InterPro"/>
</dbReference>
<dbReference type="Gene3D" id="3.30.160.20">
    <property type="match status" value="1"/>
</dbReference>
<feature type="compositionally biased region" description="Basic and acidic residues" evidence="5">
    <location>
        <begin position="107"/>
        <end position="132"/>
    </location>
</feature>
<evidence type="ECO:0000259" key="6">
    <source>
        <dbReference type="Pfam" id="PF00472"/>
    </source>
</evidence>
<dbReference type="Proteomes" id="UP000316270">
    <property type="component" value="Chromosome 16"/>
</dbReference>
<dbReference type="GO" id="GO:0032543">
    <property type="term" value="P:mitochondrial translation"/>
    <property type="evidence" value="ECO:0007669"/>
    <property type="project" value="UniProtKB-ARBA"/>
</dbReference>
<evidence type="ECO:0000256" key="3">
    <source>
        <dbReference type="ARBA" id="ARBA00022946"/>
    </source>
</evidence>
<dbReference type="OrthoDB" id="277888at2759"/>
<evidence type="ECO:0000256" key="1">
    <source>
        <dbReference type="ARBA" id="ARBA00004173"/>
    </source>
</evidence>
<keyword evidence="4" id="KW-0496">Mitochondrion</keyword>
<evidence type="ECO:0000256" key="2">
    <source>
        <dbReference type="ARBA" id="ARBA00010835"/>
    </source>
</evidence>
<keyword evidence="3" id="KW-0809">Transit peptide</keyword>
<dbReference type="Pfam" id="PF00472">
    <property type="entry name" value="RF-1"/>
    <property type="match status" value="1"/>
</dbReference>
<comment type="similarity">
    <text evidence="2">Belongs to the prokaryotic/mitochondrial release factor family.</text>
</comment>
<dbReference type="PANTHER" id="PTHR46203">
    <property type="entry name" value="PROBABLE PEPTIDE CHAIN RELEASE FACTOR C12ORF65"/>
    <property type="match status" value="1"/>
</dbReference>
<reference evidence="7 8" key="1">
    <citation type="submission" date="2019-07" db="EMBL/GenBank/DDBJ databases">
        <title>Finished genome of Venturia effusa.</title>
        <authorList>
            <person name="Young C.A."/>
            <person name="Cox M.P."/>
            <person name="Ganley A.R.D."/>
            <person name="David W.J."/>
        </authorList>
    </citation>
    <scope>NUCLEOTIDE SEQUENCE [LARGE SCALE GENOMIC DNA]</scope>
    <source>
        <strain evidence="8">albino</strain>
    </source>
</reference>
<dbReference type="AlphaFoldDB" id="A0A517LM65"/>
<name>A0A517LM65_9PEZI</name>
<organism evidence="7 8">
    <name type="scientific">Venturia effusa</name>
    <dbReference type="NCBI Taxonomy" id="50376"/>
    <lineage>
        <taxon>Eukaryota</taxon>
        <taxon>Fungi</taxon>
        <taxon>Dikarya</taxon>
        <taxon>Ascomycota</taxon>
        <taxon>Pezizomycotina</taxon>
        <taxon>Dothideomycetes</taxon>
        <taxon>Pleosporomycetidae</taxon>
        <taxon>Venturiales</taxon>
        <taxon>Venturiaceae</taxon>
        <taxon>Venturia</taxon>
    </lineage>
</organism>